<evidence type="ECO:0000313" key="4">
    <source>
        <dbReference type="Proteomes" id="UP000612055"/>
    </source>
</evidence>
<evidence type="ECO:0000256" key="1">
    <source>
        <dbReference type="SAM" id="MobiDB-lite"/>
    </source>
</evidence>
<sequence>MASPNRGAASGPAGTGTGTGTGTGAGAAATAGEAALLAARGRVAADPRDAGAWSALAGALAALREPEAAYTAAGRGLLALEGRPDPGRLAPPLAAQRLDALAAIARGGSSAVGRRLAASGLLRPPPGPSAAAASGVAAAGAAAQAAAAAGGVGGQGGGAKEPGGGVRVFVLSDLHVDTPAYGAPAGVRSHMDLLGRICRTRFRGDVLLVAGDVADSLPATVAALRLLRERFGRVFYVPGNHCLWLRPGLEAPSGAPAPAPSDRGPSPPPPPDSFAKLWALQARCAAARASPSAACCDDLGVDTAPSPVAPGLLVAPLLSWYSHRFDERDPRPGRLRFDRFCTWPVREEDVWQARGVMLRLNDPALAAAAAWRKAQQQQQGGERGGRGQASGQEEDPSPAGPSDLPPAPPQDGQRSPSTGLSAARSAPVGGSDGAGEGSSGGGGGGGGRCGLVVVTMSHFLPHPGLPFAPGVPELAKAVGCRRVRGSRVGRGGVGELMYLLDRLDSAVHVYGHTHIAADVELAAPPPAVGGGGAAAAAAAAAAGAAPSPSQQRRRRYVHWPLQGRGRVVLRCIWREGGLCGEDVDAEGEAEGA</sequence>
<dbReference type="SUPFAM" id="SSF56300">
    <property type="entry name" value="Metallo-dependent phosphatases"/>
    <property type="match status" value="1"/>
</dbReference>
<name>A0A835YFS9_9CHLO</name>
<dbReference type="InterPro" id="IPR052963">
    <property type="entry name" value="Pantetheine_PDE"/>
</dbReference>
<feature type="compositionally biased region" description="Gly residues" evidence="1">
    <location>
        <begin position="13"/>
        <end position="25"/>
    </location>
</feature>
<keyword evidence="4" id="KW-1185">Reference proteome</keyword>
<feature type="compositionally biased region" description="Pro residues" evidence="1">
    <location>
        <begin position="255"/>
        <end position="272"/>
    </location>
</feature>
<feature type="region of interest" description="Disordered" evidence="1">
    <location>
        <begin position="370"/>
        <end position="445"/>
    </location>
</feature>
<dbReference type="Pfam" id="PF00149">
    <property type="entry name" value="Metallophos"/>
    <property type="match status" value="1"/>
</dbReference>
<dbReference type="InterPro" id="IPR004843">
    <property type="entry name" value="Calcineurin-like_PHP"/>
</dbReference>
<accession>A0A835YFS9</accession>
<organism evidence="3 4">
    <name type="scientific">Edaphochlamys debaryana</name>
    <dbReference type="NCBI Taxonomy" id="47281"/>
    <lineage>
        <taxon>Eukaryota</taxon>
        <taxon>Viridiplantae</taxon>
        <taxon>Chlorophyta</taxon>
        <taxon>core chlorophytes</taxon>
        <taxon>Chlorophyceae</taxon>
        <taxon>CS clade</taxon>
        <taxon>Chlamydomonadales</taxon>
        <taxon>Chlamydomonadales incertae sedis</taxon>
        <taxon>Edaphochlamys</taxon>
    </lineage>
</organism>
<feature type="region of interest" description="Disordered" evidence="1">
    <location>
        <begin position="253"/>
        <end position="272"/>
    </location>
</feature>
<dbReference type="Proteomes" id="UP000612055">
    <property type="component" value="Unassembled WGS sequence"/>
</dbReference>
<dbReference type="AlphaFoldDB" id="A0A835YFS9"/>
<dbReference type="PANTHER" id="PTHR36492">
    <property type="match status" value="1"/>
</dbReference>
<dbReference type="EMBL" id="JAEHOE010000001">
    <property type="protein sequence ID" value="KAG2502005.1"/>
    <property type="molecule type" value="Genomic_DNA"/>
</dbReference>
<protein>
    <recommendedName>
        <fullName evidence="2">Calcineurin-like phosphoesterase domain-containing protein</fullName>
    </recommendedName>
</protein>
<feature type="compositionally biased region" description="Low complexity" evidence="1">
    <location>
        <begin position="370"/>
        <end position="380"/>
    </location>
</feature>
<dbReference type="InterPro" id="IPR029052">
    <property type="entry name" value="Metallo-depent_PP-like"/>
</dbReference>
<evidence type="ECO:0000259" key="2">
    <source>
        <dbReference type="Pfam" id="PF00149"/>
    </source>
</evidence>
<dbReference type="Gene3D" id="3.60.21.10">
    <property type="match status" value="1"/>
</dbReference>
<feature type="region of interest" description="Disordered" evidence="1">
    <location>
        <begin position="1"/>
        <end position="27"/>
    </location>
</feature>
<proteinExistence type="predicted"/>
<feature type="domain" description="Calcineurin-like phosphoesterase" evidence="2">
    <location>
        <begin position="167"/>
        <end position="242"/>
    </location>
</feature>
<dbReference type="OrthoDB" id="550558at2759"/>
<dbReference type="GO" id="GO:0016787">
    <property type="term" value="F:hydrolase activity"/>
    <property type="evidence" value="ECO:0007669"/>
    <property type="project" value="InterPro"/>
</dbReference>
<reference evidence="3" key="1">
    <citation type="journal article" date="2020" name="bioRxiv">
        <title>Comparative genomics of Chlamydomonas.</title>
        <authorList>
            <person name="Craig R.J."/>
            <person name="Hasan A.R."/>
            <person name="Ness R.W."/>
            <person name="Keightley P.D."/>
        </authorList>
    </citation>
    <scope>NUCLEOTIDE SEQUENCE</scope>
    <source>
        <strain evidence="3">CCAP 11/70</strain>
    </source>
</reference>
<comment type="caution">
    <text evidence="3">The sequence shown here is derived from an EMBL/GenBank/DDBJ whole genome shotgun (WGS) entry which is preliminary data.</text>
</comment>
<evidence type="ECO:0000313" key="3">
    <source>
        <dbReference type="EMBL" id="KAG2502005.1"/>
    </source>
</evidence>
<feature type="compositionally biased region" description="Gly residues" evidence="1">
    <location>
        <begin position="430"/>
        <end position="445"/>
    </location>
</feature>
<gene>
    <name evidence="3" type="ORF">HYH03_000501</name>
</gene>
<dbReference type="PANTHER" id="PTHR36492:SF2">
    <property type="entry name" value="[ACYL-CARRIER-PROTEIN] PHOSPHODIESTERASE PPTH"/>
    <property type="match status" value="1"/>
</dbReference>